<name>A0A8H7DCI4_9AGAR</name>
<evidence type="ECO:0000313" key="2">
    <source>
        <dbReference type="Proteomes" id="UP000623467"/>
    </source>
</evidence>
<organism evidence="1 2">
    <name type="scientific">Mycena sanguinolenta</name>
    <dbReference type="NCBI Taxonomy" id="230812"/>
    <lineage>
        <taxon>Eukaryota</taxon>
        <taxon>Fungi</taxon>
        <taxon>Dikarya</taxon>
        <taxon>Basidiomycota</taxon>
        <taxon>Agaricomycotina</taxon>
        <taxon>Agaricomycetes</taxon>
        <taxon>Agaricomycetidae</taxon>
        <taxon>Agaricales</taxon>
        <taxon>Marasmiineae</taxon>
        <taxon>Mycenaceae</taxon>
        <taxon>Mycena</taxon>
    </lineage>
</organism>
<keyword evidence="2" id="KW-1185">Reference proteome</keyword>
<gene>
    <name evidence="1" type="ORF">MSAN_00676600</name>
</gene>
<dbReference type="AlphaFoldDB" id="A0A8H7DCI4"/>
<proteinExistence type="predicted"/>
<dbReference type="OrthoDB" id="3253623at2759"/>
<accession>A0A8H7DCI4</accession>
<dbReference type="EMBL" id="JACAZH010000004">
    <property type="protein sequence ID" value="KAF7370449.1"/>
    <property type="molecule type" value="Genomic_DNA"/>
</dbReference>
<sequence length="524" mass="59268">MSLYLAAYNRESLALPPTFQMAGKKYVCLCSKCSTLSFTDEAGQIQPGCRVAKTTRREHEEQDTLNALMEEAGLNVEEEMQAAEQGGGGGHTELEVSVFQQALAPVTTLCITLAAWLNLHVGISRENSAIFLKALHILATTLDLIFLVLHQAGFKMAVPTVQFPLDIRTVYHSGLEPNITRTPCCPTCFKPYTLEDLPDTCDWKKSPRTVWPCGTALKKRIRTQDKKTKKKMKTKLVPCCLYATQSFESWLQFFLSRPQIEDYLEQSFQQEQARLNTPVPDIMRDVHDSPAWRTLQNYLLTHYHLVFAFYIDWFNPFTLKIAGQVVSFGAIVLYCLNLPIEARFLLENIFVLSVIPGDPDYWTIVHILSSFARTINEFAPPGKVVQTHRNPLGVLTAARILPLIADLQAMRKVAGYMAYNATYFCTWCLLKIKDIENLDSSSWTLRNSATVLAQARAWHDAVSASQKNTLSSVSGVCWTPIHDIFGFDPVNHILLGFLHNWLEGVLAQHLRILWGYRYRPSKSN</sequence>
<protein>
    <submittedName>
        <fullName evidence="1">Peptidase-M24 domain-containing protein</fullName>
    </submittedName>
</protein>
<reference evidence="1" key="1">
    <citation type="submission" date="2020-05" db="EMBL/GenBank/DDBJ databases">
        <title>Mycena genomes resolve the evolution of fungal bioluminescence.</title>
        <authorList>
            <person name="Tsai I.J."/>
        </authorList>
    </citation>
    <scope>NUCLEOTIDE SEQUENCE</scope>
    <source>
        <strain evidence="1">160909Yilan</strain>
    </source>
</reference>
<dbReference type="Proteomes" id="UP000623467">
    <property type="component" value="Unassembled WGS sequence"/>
</dbReference>
<evidence type="ECO:0000313" key="1">
    <source>
        <dbReference type="EMBL" id="KAF7370449.1"/>
    </source>
</evidence>
<comment type="caution">
    <text evidence="1">The sequence shown here is derived from an EMBL/GenBank/DDBJ whole genome shotgun (WGS) entry which is preliminary data.</text>
</comment>